<evidence type="ECO:0000313" key="2">
    <source>
        <dbReference type="EMBL" id="CAH1565862.1"/>
    </source>
</evidence>
<comment type="caution">
    <text evidence="2">The sequence shown here is derived from an EMBL/GenBank/DDBJ whole genome shotgun (WGS) entry which is preliminary data.</text>
</comment>
<evidence type="ECO:0000256" key="1">
    <source>
        <dbReference type="SAM" id="MobiDB-lite"/>
    </source>
</evidence>
<protein>
    <submittedName>
        <fullName evidence="2">Uncharacterized protein</fullName>
    </submittedName>
</protein>
<feature type="region of interest" description="Disordered" evidence="1">
    <location>
        <begin position="21"/>
        <end position="41"/>
    </location>
</feature>
<reference evidence="2" key="1">
    <citation type="submission" date="2022-01" db="EMBL/GenBank/DDBJ databases">
        <authorList>
            <person name="Lagorce A."/>
        </authorList>
    </citation>
    <scope>NUCLEOTIDE SEQUENCE</scope>
    <source>
        <strain evidence="2">Th15_F1_A12</strain>
    </source>
</reference>
<dbReference type="Proteomes" id="UP001295462">
    <property type="component" value="Unassembled WGS sequence"/>
</dbReference>
<name>A0AAU9QE47_9VIBR</name>
<gene>
    <name evidence="2" type="ORF">THF1A12_10421</name>
</gene>
<proteinExistence type="predicted"/>
<accession>A0AAU9QE47</accession>
<dbReference type="EMBL" id="CAKMUD010000001">
    <property type="protein sequence ID" value="CAH1565862.1"/>
    <property type="molecule type" value="Genomic_DNA"/>
</dbReference>
<sequence length="41" mass="4840">MVFAYKFISITNMMTTNSDINERGARSKLQQKGKNRNFIER</sequence>
<dbReference type="AlphaFoldDB" id="A0AAU9QE47"/>
<organism evidence="2 3">
    <name type="scientific">Vibrio jasicida</name>
    <dbReference type="NCBI Taxonomy" id="766224"/>
    <lineage>
        <taxon>Bacteria</taxon>
        <taxon>Pseudomonadati</taxon>
        <taxon>Pseudomonadota</taxon>
        <taxon>Gammaproteobacteria</taxon>
        <taxon>Vibrionales</taxon>
        <taxon>Vibrionaceae</taxon>
        <taxon>Vibrio</taxon>
    </lineage>
</organism>
<evidence type="ECO:0000313" key="3">
    <source>
        <dbReference type="Proteomes" id="UP001295462"/>
    </source>
</evidence>